<proteinExistence type="predicted"/>
<protein>
    <submittedName>
        <fullName evidence="5">Unannotated protein</fullName>
    </submittedName>
</protein>
<dbReference type="AlphaFoldDB" id="A0A6J7EQL4"/>
<dbReference type="Gene3D" id="3.50.50.60">
    <property type="entry name" value="FAD/NAD(P)-binding domain"/>
    <property type="match status" value="2"/>
</dbReference>
<comment type="pathway">
    <text evidence="1">Carotenoid biosynthesis.</text>
</comment>
<sequence>MSPRASDLARWLPGRSMRTVSGTTDHVIVVGAGLAGLSAAMRLAGAGRKVTVIEREAIPGGRAGRLDIKAGDGTYRFDTGPTVLTMPDLIADCFDALGETMEDWLTLEPVAPLYRAFYPDGSVLNVHSNVDEMTEEIRTVIGDDEAEGYRRYVDFVSQLYRYEMKDFIDRNIDSPFDLITPDLAKLVSIGGFRRLAPKVREYMKDPRTERIYSFQSMYAGLSPYDALAIYAVIAYMDSVAGVFFPKGGMHALPAAMAAAAAKHGVDFRYSTDVTAVETVGSRAVAVQTSTGERIACDAVVLNPDLPVAYRDLLGKEPWSVKRLNHSPSCFLMLAGSTAKYSKIAHHNIHFGRTWQGVFEDLIDKKQLMSDPSLLVTNPSRSDPDLAPPGKEIYYVLFPTPNLDASIDWRKEGPRYRDEVVRVLEERGYVGFGDAIEVENITTPLDWEARGMERGAPFSAAHSFLQTGPFRPGNLWGENVVFTGSGTQPGVGVPMVLISGRLAAERILGKDPGYSSRARR</sequence>
<organism evidence="5">
    <name type="scientific">freshwater metagenome</name>
    <dbReference type="NCBI Taxonomy" id="449393"/>
    <lineage>
        <taxon>unclassified sequences</taxon>
        <taxon>metagenomes</taxon>
        <taxon>ecological metagenomes</taxon>
    </lineage>
</organism>
<feature type="domain" description="Amine oxidase" evidence="4">
    <location>
        <begin position="34"/>
        <end position="507"/>
    </location>
</feature>
<evidence type="ECO:0000313" key="5">
    <source>
        <dbReference type="EMBL" id="CAB4883415.1"/>
    </source>
</evidence>
<keyword evidence="3" id="KW-0560">Oxidoreductase</keyword>
<evidence type="ECO:0000256" key="2">
    <source>
        <dbReference type="ARBA" id="ARBA00022746"/>
    </source>
</evidence>
<dbReference type="SUPFAM" id="SSF51905">
    <property type="entry name" value="FAD/NAD(P)-binding domain"/>
    <property type="match status" value="1"/>
</dbReference>
<gene>
    <name evidence="5" type="ORF">UFOPK3402_01520</name>
</gene>
<dbReference type="GO" id="GO:0016491">
    <property type="term" value="F:oxidoreductase activity"/>
    <property type="evidence" value="ECO:0007669"/>
    <property type="project" value="UniProtKB-KW"/>
</dbReference>
<dbReference type="InterPro" id="IPR014105">
    <property type="entry name" value="Carotenoid/retinoid_OxRdtase"/>
</dbReference>
<evidence type="ECO:0000256" key="1">
    <source>
        <dbReference type="ARBA" id="ARBA00004829"/>
    </source>
</evidence>
<name>A0A6J7EQL4_9ZZZZ</name>
<dbReference type="GO" id="GO:0016117">
    <property type="term" value="P:carotenoid biosynthetic process"/>
    <property type="evidence" value="ECO:0007669"/>
    <property type="project" value="UniProtKB-KW"/>
</dbReference>
<dbReference type="InterPro" id="IPR036188">
    <property type="entry name" value="FAD/NAD-bd_sf"/>
</dbReference>
<dbReference type="NCBIfam" id="TIGR02734">
    <property type="entry name" value="crtI_fam"/>
    <property type="match status" value="1"/>
</dbReference>
<dbReference type="EMBL" id="CAFBLS010000212">
    <property type="protein sequence ID" value="CAB4883415.1"/>
    <property type="molecule type" value="Genomic_DNA"/>
</dbReference>
<accession>A0A6J7EQL4</accession>
<keyword evidence="2" id="KW-0125">Carotenoid biosynthesis</keyword>
<dbReference type="PANTHER" id="PTHR43734">
    <property type="entry name" value="PHYTOENE DESATURASE"/>
    <property type="match status" value="1"/>
</dbReference>
<reference evidence="5" key="1">
    <citation type="submission" date="2020-05" db="EMBL/GenBank/DDBJ databases">
        <authorList>
            <person name="Chiriac C."/>
            <person name="Salcher M."/>
            <person name="Ghai R."/>
            <person name="Kavagutti S V."/>
        </authorList>
    </citation>
    <scope>NUCLEOTIDE SEQUENCE</scope>
</reference>
<evidence type="ECO:0000256" key="3">
    <source>
        <dbReference type="ARBA" id="ARBA00023002"/>
    </source>
</evidence>
<evidence type="ECO:0000259" key="4">
    <source>
        <dbReference type="Pfam" id="PF01593"/>
    </source>
</evidence>
<dbReference type="Pfam" id="PF01593">
    <property type="entry name" value="Amino_oxidase"/>
    <property type="match status" value="1"/>
</dbReference>
<dbReference type="PANTHER" id="PTHR43734:SF1">
    <property type="entry name" value="PHYTOENE DESATURASE"/>
    <property type="match status" value="1"/>
</dbReference>
<dbReference type="InterPro" id="IPR002937">
    <property type="entry name" value="Amino_oxidase"/>
</dbReference>